<reference evidence="2" key="1">
    <citation type="submission" date="2022-07" db="EMBL/GenBank/DDBJ databases">
        <authorList>
            <person name="Wu T."/>
        </authorList>
    </citation>
    <scope>NUCLEOTIDE SEQUENCE</scope>
    <source>
        <strain evidence="2">SD-1</strain>
        <plasmid evidence="2">unnamed7</plasmid>
    </source>
</reference>
<dbReference type="EMBL" id="CP101192">
    <property type="protein sequence ID" value="UYW00263.1"/>
    <property type="molecule type" value="Genomic_DNA"/>
</dbReference>
<accession>A0AAX3ERK3</accession>
<keyword evidence="2" id="KW-0614">Plasmid</keyword>
<evidence type="ECO:0000313" key="3">
    <source>
        <dbReference type="Proteomes" id="UP001163293"/>
    </source>
</evidence>
<geneLocation type="plasmid" evidence="2 3">
    <name>unnamed7</name>
</geneLocation>
<name>A0AAX3ERK3_PAEUR</name>
<evidence type="ECO:0000259" key="1">
    <source>
        <dbReference type="Pfam" id="PF14280"/>
    </source>
</evidence>
<protein>
    <submittedName>
        <fullName evidence="2">DUF4365 domain-containing protein</fullName>
    </submittedName>
</protein>
<keyword evidence="3" id="KW-1185">Reference proteome</keyword>
<gene>
    <name evidence="2" type="ORF">NL394_24030</name>
</gene>
<dbReference type="InterPro" id="IPR025375">
    <property type="entry name" value="DUF4365"/>
</dbReference>
<proteinExistence type="predicted"/>
<organism evidence="2 3">
    <name type="scientific">Paenarthrobacter ureafaciens</name>
    <dbReference type="NCBI Taxonomy" id="37931"/>
    <lineage>
        <taxon>Bacteria</taxon>
        <taxon>Bacillati</taxon>
        <taxon>Actinomycetota</taxon>
        <taxon>Actinomycetes</taxon>
        <taxon>Micrococcales</taxon>
        <taxon>Micrococcaceae</taxon>
        <taxon>Paenarthrobacter</taxon>
    </lineage>
</organism>
<dbReference type="Proteomes" id="UP001163293">
    <property type="component" value="Plasmid unnamed7"/>
</dbReference>
<sequence>MTMTVTHAVPDGSLPQSSMQEEISMAYVHMVASAAGLTLLDWKTDYGAIDITLKSLVDYGCPGGYQPQFDLQLKCTIQDNSNSAGDHFSWSVNERTHRILTNPNRAVPATFGVMVIPREPGLWLSHNKDGLLARSHLYFLRGKDFPPFPEGQQSLSLALPKSNLLSASAMLNLMKEASERYL</sequence>
<evidence type="ECO:0000313" key="2">
    <source>
        <dbReference type="EMBL" id="UYW00263.1"/>
    </source>
</evidence>
<dbReference type="AlphaFoldDB" id="A0AAX3ERK3"/>
<feature type="domain" description="DUF4365" evidence="1">
    <location>
        <begin position="21"/>
        <end position="175"/>
    </location>
</feature>
<dbReference type="Pfam" id="PF14280">
    <property type="entry name" value="DUF4365"/>
    <property type="match status" value="1"/>
</dbReference>
<dbReference type="RefSeq" id="WP_264450268.1">
    <property type="nucleotide sequence ID" value="NZ_CP101192.1"/>
</dbReference>